<dbReference type="EMBL" id="JBHTLM010000003">
    <property type="protein sequence ID" value="MFD1175775.1"/>
    <property type="molecule type" value="Genomic_DNA"/>
</dbReference>
<keyword evidence="2" id="KW-1185">Reference proteome</keyword>
<comment type="caution">
    <text evidence="1">The sequence shown here is derived from an EMBL/GenBank/DDBJ whole genome shotgun (WGS) entry which is preliminary data.</text>
</comment>
<gene>
    <name evidence="1" type="ORF">ACFQ3W_05575</name>
</gene>
<dbReference type="Gene3D" id="1.10.510.10">
    <property type="entry name" value="Transferase(Phosphotransferase) domain 1"/>
    <property type="match status" value="1"/>
</dbReference>
<organism evidence="1 2">
    <name type="scientific">Paenibacillus puldeungensis</name>
    <dbReference type="NCBI Taxonomy" id="696536"/>
    <lineage>
        <taxon>Bacteria</taxon>
        <taxon>Bacillati</taxon>
        <taxon>Bacillota</taxon>
        <taxon>Bacilli</taxon>
        <taxon>Bacillales</taxon>
        <taxon>Paenibacillaceae</taxon>
        <taxon>Paenibacillus</taxon>
    </lineage>
</organism>
<proteinExistence type="predicted"/>
<dbReference type="SUPFAM" id="SSF56112">
    <property type="entry name" value="Protein kinase-like (PK-like)"/>
    <property type="match status" value="1"/>
</dbReference>
<protein>
    <recommendedName>
        <fullName evidence="3">Protein kinase domain-containing protein</fullName>
    </recommendedName>
</protein>
<accession>A0ABW3RVQ8</accession>
<evidence type="ECO:0000313" key="1">
    <source>
        <dbReference type="EMBL" id="MFD1175775.1"/>
    </source>
</evidence>
<sequence length="606" mass="70571">MINPFSWIVHSRINRMNGIKLGQLETTCVYYQYSAIDQERRDERMPTRRYVKAKLSIDQLFQRMNEDNIRYVILRWFEQLPDIQNGEDIDLLVHDEDINKLHYFTKEKVGDAVPCDVYSASGLEGSDYAKLPYYPVRIAETILQNRVLWKGKYYVPCQMDLFLSMAYHVVYHKGERSGIPVIGNNKLPTKPLEHNYHQVLKDLAHINDVQVEISLSSLHRYLVDRQWSPGIDTIRKLGLRNKWLKALYPPKTIDQIRDGELIVYFVREWAYSRGLTDLIVNTLEKMGLNILLTHRLNETARYRASKKIRGGNWGKGPWKVCGGGPEVLIAAYDLEPIAVPESKRNEYPFVANGHFFLKEKIRKELMRDIPRESKTNPLHSSDDEQEAWEYIKIACPEMVSHVKKRIQTHMNSYLTREPVLQKLTGNNTRGKVEVIEFNGKKVVKKTFKPGRQRFLEREKYAFEVLSKKTSLIPTLLDQGENYIIIPYYDKLIEDQASRVSLLKNHLGELGRFLKLLYDEGLAHMDFHPGNILFTANKGIKIIDFEFLYKYKKKPGTFRESYDIAGIPPDFDGDLPIGIRPDEKKLHDIWMQTSGYGLEDLALSIEK</sequence>
<dbReference type="Proteomes" id="UP001597262">
    <property type="component" value="Unassembled WGS sequence"/>
</dbReference>
<evidence type="ECO:0008006" key="3">
    <source>
        <dbReference type="Google" id="ProtNLM"/>
    </source>
</evidence>
<reference evidence="2" key="1">
    <citation type="journal article" date="2019" name="Int. J. Syst. Evol. Microbiol.">
        <title>The Global Catalogue of Microorganisms (GCM) 10K type strain sequencing project: providing services to taxonomists for standard genome sequencing and annotation.</title>
        <authorList>
            <consortium name="The Broad Institute Genomics Platform"/>
            <consortium name="The Broad Institute Genome Sequencing Center for Infectious Disease"/>
            <person name="Wu L."/>
            <person name="Ma J."/>
        </authorList>
    </citation>
    <scope>NUCLEOTIDE SEQUENCE [LARGE SCALE GENOMIC DNA]</scope>
    <source>
        <strain evidence="2">CCUG 59189</strain>
    </source>
</reference>
<dbReference type="InterPro" id="IPR011009">
    <property type="entry name" value="Kinase-like_dom_sf"/>
</dbReference>
<name>A0ABW3RVQ8_9BACL</name>
<evidence type="ECO:0000313" key="2">
    <source>
        <dbReference type="Proteomes" id="UP001597262"/>
    </source>
</evidence>